<sequence length="229" mass="25115">MHKFPVVVPAAGVGKRMQADRPKQYLHLHGKTLLEHTLHALHAHPRIGQIYLALHPQDPYFGHLPIADADWLTRVDGGLERADSVLAGLNQIMDADWVLVHDAARPCLRHQDIDALLSLADGQHGGILACPVRDSMKRGNGAGLVATSVCRDDLWHALTPQFFPLPALREALQHALTEGHTITDEASAMELASHPVALVEGSPDNIKITHPQDLALAELYLTERSKDFL</sequence>
<feature type="site" description="Transition state stabilizer" evidence="7">
    <location>
        <position position="16"/>
    </location>
</feature>
<dbReference type="Proteomes" id="UP001596364">
    <property type="component" value="Unassembled WGS sequence"/>
</dbReference>
<comment type="pathway">
    <text evidence="2 7">Isoprenoid biosynthesis; isopentenyl diphosphate biosynthesis via DXP pathway; isopentenyl diphosphate from 1-deoxy-D-xylulose 5-phosphate: step 2/6.</text>
</comment>
<protein>
    <recommendedName>
        <fullName evidence="7">2-C-methyl-D-erythritol 4-phosphate cytidylyltransferase</fullName>
        <ecNumber evidence="7">2.7.7.60</ecNumber>
    </recommendedName>
    <alternativeName>
        <fullName evidence="7">4-diphosphocytidyl-2C-methyl-D-erythritol synthase</fullName>
    </alternativeName>
    <alternativeName>
        <fullName evidence="7">MEP cytidylyltransferase</fullName>
        <shortName evidence="7">MCT</shortName>
    </alternativeName>
</protein>
<name>A0ABW1XJ30_9ALTE</name>
<dbReference type="EMBL" id="JBHSUS010000001">
    <property type="protein sequence ID" value="MFC6439157.1"/>
    <property type="molecule type" value="Genomic_DNA"/>
</dbReference>
<evidence type="ECO:0000313" key="8">
    <source>
        <dbReference type="EMBL" id="MFC6439157.1"/>
    </source>
</evidence>
<dbReference type="NCBIfam" id="TIGR00453">
    <property type="entry name" value="ispD"/>
    <property type="match status" value="1"/>
</dbReference>
<evidence type="ECO:0000256" key="3">
    <source>
        <dbReference type="ARBA" id="ARBA00009789"/>
    </source>
</evidence>
<evidence type="ECO:0000256" key="4">
    <source>
        <dbReference type="ARBA" id="ARBA00022679"/>
    </source>
</evidence>
<dbReference type="RefSeq" id="WP_377148418.1">
    <property type="nucleotide sequence ID" value="NZ_JBHSUS010000001.1"/>
</dbReference>
<keyword evidence="4 7" id="KW-0808">Transferase</keyword>
<dbReference type="InterPro" id="IPR001228">
    <property type="entry name" value="IspD"/>
</dbReference>
<dbReference type="Gene3D" id="3.90.550.10">
    <property type="entry name" value="Spore Coat Polysaccharide Biosynthesis Protein SpsA, Chain A"/>
    <property type="match status" value="1"/>
</dbReference>
<proteinExistence type="inferred from homology"/>
<comment type="caution">
    <text evidence="8">The sequence shown here is derived from an EMBL/GenBank/DDBJ whole genome shotgun (WGS) entry which is preliminary data.</text>
</comment>
<keyword evidence="6 7" id="KW-0414">Isoprene biosynthesis</keyword>
<comment type="catalytic activity">
    <reaction evidence="1 7">
        <text>2-C-methyl-D-erythritol 4-phosphate + CTP + H(+) = 4-CDP-2-C-methyl-D-erythritol + diphosphate</text>
        <dbReference type="Rhea" id="RHEA:13429"/>
        <dbReference type="ChEBI" id="CHEBI:15378"/>
        <dbReference type="ChEBI" id="CHEBI:33019"/>
        <dbReference type="ChEBI" id="CHEBI:37563"/>
        <dbReference type="ChEBI" id="CHEBI:57823"/>
        <dbReference type="ChEBI" id="CHEBI:58262"/>
        <dbReference type="EC" id="2.7.7.60"/>
    </reaction>
</comment>
<evidence type="ECO:0000256" key="6">
    <source>
        <dbReference type="ARBA" id="ARBA00023229"/>
    </source>
</evidence>
<gene>
    <name evidence="7 8" type="primary">ispD</name>
    <name evidence="8" type="ORF">ACFP85_03175</name>
</gene>
<comment type="similarity">
    <text evidence="3 7">Belongs to the IspD/TarI cytidylyltransferase family. IspD subfamily.</text>
</comment>
<evidence type="ECO:0000256" key="5">
    <source>
        <dbReference type="ARBA" id="ARBA00022695"/>
    </source>
</evidence>
<dbReference type="Pfam" id="PF01128">
    <property type="entry name" value="IspD"/>
    <property type="match status" value="1"/>
</dbReference>
<accession>A0ABW1XJ30</accession>
<feature type="site" description="Positions MEP for the nucleophilic attack" evidence="7">
    <location>
        <position position="207"/>
    </location>
</feature>
<comment type="function">
    <text evidence="7">Catalyzes the formation of 4-diphosphocytidyl-2-C-methyl-D-erythritol from CTP and 2-C-methyl-D-erythritol 4-phosphate (MEP).</text>
</comment>
<dbReference type="PANTHER" id="PTHR32125:SF4">
    <property type="entry name" value="2-C-METHYL-D-ERYTHRITOL 4-PHOSPHATE CYTIDYLYLTRANSFERASE, CHLOROPLASTIC"/>
    <property type="match status" value="1"/>
</dbReference>
<dbReference type="InterPro" id="IPR050088">
    <property type="entry name" value="IspD/TarI_cytidylyltransf_bact"/>
</dbReference>
<dbReference type="EC" id="2.7.7.60" evidence="7"/>
<dbReference type="PANTHER" id="PTHR32125">
    <property type="entry name" value="2-C-METHYL-D-ERYTHRITOL 4-PHOSPHATE CYTIDYLYLTRANSFERASE, CHLOROPLASTIC"/>
    <property type="match status" value="1"/>
</dbReference>
<dbReference type="SUPFAM" id="SSF53448">
    <property type="entry name" value="Nucleotide-diphospho-sugar transferases"/>
    <property type="match status" value="1"/>
</dbReference>
<evidence type="ECO:0000256" key="1">
    <source>
        <dbReference type="ARBA" id="ARBA00001282"/>
    </source>
</evidence>
<evidence type="ECO:0000256" key="7">
    <source>
        <dbReference type="HAMAP-Rule" id="MF_00108"/>
    </source>
</evidence>
<feature type="site" description="Transition state stabilizer" evidence="7">
    <location>
        <position position="23"/>
    </location>
</feature>
<dbReference type="InterPro" id="IPR018294">
    <property type="entry name" value="ISPD_synthase_CS"/>
</dbReference>
<keyword evidence="5 7" id="KW-0548">Nucleotidyltransferase</keyword>
<organism evidence="8 9">
    <name type="scientific">Pseudobowmanella zhangzhouensis</name>
    <dbReference type="NCBI Taxonomy" id="1537679"/>
    <lineage>
        <taxon>Bacteria</taxon>
        <taxon>Pseudomonadati</taxon>
        <taxon>Pseudomonadota</taxon>
        <taxon>Gammaproteobacteria</taxon>
        <taxon>Alteromonadales</taxon>
        <taxon>Alteromonadaceae</taxon>
    </lineage>
</organism>
<keyword evidence="9" id="KW-1185">Reference proteome</keyword>
<dbReference type="CDD" id="cd02516">
    <property type="entry name" value="CDP-ME_synthetase"/>
    <property type="match status" value="1"/>
</dbReference>
<dbReference type="GO" id="GO:0050518">
    <property type="term" value="F:2-C-methyl-D-erythritol 4-phosphate cytidylyltransferase activity"/>
    <property type="evidence" value="ECO:0007669"/>
    <property type="project" value="UniProtKB-EC"/>
</dbReference>
<feature type="site" description="Positions MEP for the nucleophilic attack" evidence="7">
    <location>
        <position position="151"/>
    </location>
</feature>
<dbReference type="InterPro" id="IPR034683">
    <property type="entry name" value="IspD/TarI"/>
</dbReference>
<dbReference type="HAMAP" id="MF_00108">
    <property type="entry name" value="IspD"/>
    <property type="match status" value="1"/>
</dbReference>
<dbReference type="PROSITE" id="PS01295">
    <property type="entry name" value="ISPD"/>
    <property type="match status" value="1"/>
</dbReference>
<evidence type="ECO:0000313" key="9">
    <source>
        <dbReference type="Proteomes" id="UP001596364"/>
    </source>
</evidence>
<dbReference type="InterPro" id="IPR029044">
    <property type="entry name" value="Nucleotide-diphossugar_trans"/>
</dbReference>
<reference evidence="9" key="1">
    <citation type="journal article" date="2019" name="Int. J. Syst. Evol. Microbiol.">
        <title>The Global Catalogue of Microorganisms (GCM) 10K type strain sequencing project: providing services to taxonomists for standard genome sequencing and annotation.</title>
        <authorList>
            <consortium name="The Broad Institute Genomics Platform"/>
            <consortium name="The Broad Institute Genome Sequencing Center for Infectious Disease"/>
            <person name="Wu L."/>
            <person name="Ma J."/>
        </authorList>
    </citation>
    <scope>NUCLEOTIDE SEQUENCE [LARGE SCALE GENOMIC DNA]</scope>
    <source>
        <strain evidence="9">CGMCC 1.16031</strain>
    </source>
</reference>
<evidence type="ECO:0000256" key="2">
    <source>
        <dbReference type="ARBA" id="ARBA00004787"/>
    </source>
</evidence>